<dbReference type="InParanoid" id="D2VN98"/>
<feature type="compositionally biased region" description="Basic and acidic residues" evidence="1">
    <location>
        <begin position="78"/>
        <end position="91"/>
    </location>
</feature>
<feature type="compositionally biased region" description="Polar residues" evidence="1">
    <location>
        <begin position="328"/>
        <end position="360"/>
    </location>
</feature>
<dbReference type="EMBL" id="GG738884">
    <property type="protein sequence ID" value="EFC41615.1"/>
    <property type="molecule type" value="Genomic_DNA"/>
</dbReference>
<evidence type="ECO:0000256" key="1">
    <source>
        <dbReference type="SAM" id="MobiDB-lite"/>
    </source>
</evidence>
<sequence length="411" mass="44605">MGSNTSMTSAMAKSIIAGETSISTIINNNANQEEEHHQHSDKSLSKESQWSKSSPALKPPRPYRSSMKRSSRSVPNKMDAEFQKVKQDQQKQQKQKTTPSSSNDSSPSTISSSPSSSSSATPTTSTVGEVQILEDQNASTSKQTNVKSKNRPNAITYANFLNHSHTLTLTDESIQDRYFDRYYPPLPADVEEKLKVVDKKARPKTANAYVKAKSASNLKISAPSSSSNISLITITESSSPQNHDNNINNNNNGNNTPLVAKPMSPIVSLYSKTSSNNQSAPRSLARSSSHSFGLTSYPSSTTRTVSPSANNNNTSSSTLHPHHHAPLQRSSSHSIGLSHNNATKSPTHSPSISPHNNSLQPHHHTFQRSNSQSSGMLTRSNLQQQKSPSSAIPHMPQTFHKLPTEGTTMVG</sequence>
<organism evidence="3">
    <name type="scientific">Naegleria gruberi</name>
    <name type="common">Amoeba</name>
    <dbReference type="NCBI Taxonomy" id="5762"/>
    <lineage>
        <taxon>Eukaryota</taxon>
        <taxon>Discoba</taxon>
        <taxon>Heterolobosea</taxon>
        <taxon>Tetramitia</taxon>
        <taxon>Eutetramitia</taxon>
        <taxon>Vahlkampfiidae</taxon>
        <taxon>Naegleria</taxon>
    </lineage>
</organism>
<feature type="compositionally biased region" description="Low complexity" evidence="1">
    <location>
        <begin position="306"/>
        <end position="319"/>
    </location>
</feature>
<dbReference type="Proteomes" id="UP000006671">
    <property type="component" value="Unassembled WGS sequence"/>
</dbReference>
<gene>
    <name evidence="2" type="ORF">NAEGRDRAFT_70420</name>
</gene>
<proteinExistence type="predicted"/>
<protein>
    <submittedName>
        <fullName evidence="2">Predicted protein</fullName>
    </submittedName>
</protein>
<feature type="compositionally biased region" description="Polar residues" evidence="1">
    <location>
        <begin position="367"/>
        <end position="390"/>
    </location>
</feature>
<dbReference type="GeneID" id="8855070"/>
<feature type="region of interest" description="Disordered" evidence="1">
    <location>
        <begin position="237"/>
        <end position="411"/>
    </location>
</feature>
<feature type="compositionally biased region" description="Low complexity" evidence="1">
    <location>
        <begin position="92"/>
        <end position="126"/>
    </location>
</feature>
<feature type="compositionally biased region" description="Polar residues" evidence="1">
    <location>
        <begin position="270"/>
        <end position="305"/>
    </location>
</feature>
<evidence type="ECO:0000313" key="3">
    <source>
        <dbReference type="Proteomes" id="UP000006671"/>
    </source>
</evidence>
<feature type="compositionally biased region" description="Basic and acidic residues" evidence="1">
    <location>
        <begin position="33"/>
        <end position="45"/>
    </location>
</feature>
<dbReference type="VEuPathDB" id="AmoebaDB:NAEGRDRAFT_70420"/>
<feature type="compositionally biased region" description="Low complexity" evidence="1">
    <location>
        <begin position="237"/>
        <end position="255"/>
    </location>
</feature>
<evidence type="ECO:0000313" key="2">
    <source>
        <dbReference type="EMBL" id="EFC41615.1"/>
    </source>
</evidence>
<dbReference type="AlphaFoldDB" id="D2VN98"/>
<keyword evidence="3" id="KW-1185">Reference proteome</keyword>
<dbReference type="RefSeq" id="XP_002674359.1">
    <property type="nucleotide sequence ID" value="XM_002674313.1"/>
</dbReference>
<reference evidence="2 3" key="1">
    <citation type="journal article" date="2010" name="Cell">
        <title>The genome of Naegleria gruberi illuminates early eukaryotic versatility.</title>
        <authorList>
            <person name="Fritz-Laylin L.K."/>
            <person name="Prochnik S.E."/>
            <person name="Ginger M.L."/>
            <person name="Dacks J.B."/>
            <person name="Carpenter M.L."/>
            <person name="Field M.C."/>
            <person name="Kuo A."/>
            <person name="Paredez A."/>
            <person name="Chapman J."/>
            <person name="Pham J."/>
            <person name="Shu S."/>
            <person name="Neupane R."/>
            <person name="Cipriano M."/>
            <person name="Mancuso J."/>
            <person name="Tu H."/>
            <person name="Salamov A."/>
            <person name="Lindquist E."/>
            <person name="Shapiro H."/>
            <person name="Lucas S."/>
            <person name="Grigoriev I.V."/>
            <person name="Cande W.Z."/>
            <person name="Fulton C."/>
            <person name="Rokhsar D.S."/>
            <person name="Dawson S.C."/>
        </authorList>
    </citation>
    <scope>NUCLEOTIDE SEQUENCE [LARGE SCALE GENOMIC DNA]</scope>
    <source>
        <strain evidence="2 3">NEG-M</strain>
    </source>
</reference>
<accession>D2VN98</accession>
<dbReference type="KEGG" id="ngr:NAEGRDRAFT_70420"/>
<name>D2VN98_NAEGR</name>
<feature type="region of interest" description="Disordered" evidence="1">
    <location>
        <begin position="26"/>
        <end position="126"/>
    </location>
</feature>